<reference evidence="3" key="1">
    <citation type="submission" date="2023-06" db="EMBL/GenBank/DDBJ databases">
        <title>Conoideocrella luteorostrata (Hypocreales: Clavicipitaceae), a potential biocontrol fungus for elongate hemlock scale in United States Christmas tree production areas.</title>
        <authorList>
            <person name="Barrett H."/>
            <person name="Lovett B."/>
            <person name="Macias A.M."/>
            <person name="Stajich J.E."/>
            <person name="Kasson M.T."/>
        </authorList>
    </citation>
    <scope>NUCLEOTIDE SEQUENCE</scope>
    <source>
        <strain evidence="3">ARSEF 14590</strain>
    </source>
</reference>
<evidence type="ECO:0000313" key="4">
    <source>
        <dbReference type="Proteomes" id="UP001251528"/>
    </source>
</evidence>
<comment type="caution">
    <text evidence="3">The sequence shown here is derived from an EMBL/GenBank/DDBJ whole genome shotgun (WGS) entry which is preliminary data.</text>
</comment>
<dbReference type="Proteomes" id="UP001251528">
    <property type="component" value="Unassembled WGS sequence"/>
</dbReference>
<dbReference type="InterPro" id="IPR001466">
    <property type="entry name" value="Beta-lactam-related"/>
</dbReference>
<sequence>MTFDRLERIILTNSPSPSAAQSLAILGTPSTSIAVLANNTCSSICYSTLKDNTSTLFQACSISKAVAGMAIMRLIDQGLFTLQSTILQLLPAETLAILTEDSPHSQRKIIENITVKQLMSHTAGLSVGGFGGYPLLDKVPPGNDILRGQFPINNLRVRLQLLPGLAFSYSGGGTTVLQIILETLTGKPFSQLMKETILEPLHMSRSFYGALPPDEKNAAYCHETGYTPSSVPHHIQPELAAAGLWTTPTDLIKVVQAIQRSLAKDDYLRQSTAREMLTAQKDNVGLSWFLSPAETNFSHTGSNNPGFRCMFAGFAGLCDRPAPEGCGLVVMTNSAVGSAIVWKISQAICYLNGWPAAAAATAASSNVAETPFWDGHADVGDGWKAYRGQWTDGEHTFMVDGEEGYPTVLYDGLGPIRLLPAARPGARNEDGACCFVLEGLKLLFNLKEENGKKILAMENGAERTSTDLRLSGEEKI</sequence>
<protein>
    <recommendedName>
        <fullName evidence="2">Beta-lactamase-related domain-containing protein</fullName>
    </recommendedName>
</protein>
<evidence type="ECO:0000256" key="1">
    <source>
        <dbReference type="ARBA" id="ARBA00038215"/>
    </source>
</evidence>
<dbReference type="Gene3D" id="3.40.710.10">
    <property type="entry name" value="DD-peptidase/beta-lactamase superfamily"/>
    <property type="match status" value="1"/>
</dbReference>
<dbReference type="InterPro" id="IPR050491">
    <property type="entry name" value="AmpC-like"/>
</dbReference>
<dbReference type="PANTHER" id="PTHR46825">
    <property type="entry name" value="D-ALANYL-D-ALANINE-CARBOXYPEPTIDASE/ENDOPEPTIDASE AMPH"/>
    <property type="match status" value="1"/>
</dbReference>
<evidence type="ECO:0000313" key="3">
    <source>
        <dbReference type="EMBL" id="KAK2592394.1"/>
    </source>
</evidence>
<dbReference type="InterPro" id="IPR012338">
    <property type="entry name" value="Beta-lactam/transpept-like"/>
</dbReference>
<dbReference type="PANTHER" id="PTHR46825:SF12">
    <property type="entry name" value="PENICILLIN-BINDING PROTEIN 4"/>
    <property type="match status" value="1"/>
</dbReference>
<name>A0AAJ0FUP0_9HYPO</name>
<keyword evidence="4" id="KW-1185">Reference proteome</keyword>
<dbReference type="EMBL" id="JASWJB010000269">
    <property type="protein sequence ID" value="KAK2592394.1"/>
    <property type="molecule type" value="Genomic_DNA"/>
</dbReference>
<proteinExistence type="inferred from homology"/>
<organism evidence="3 4">
    <name type="scientific">Conoideocrella luteorostrata</name>
    <dbReference type="NCBI Taxonomy" id="1105319"/>
    <lineage>
        <taxon>Eukaryota</taxon>
        <taxon>Fungi</taxon>
        <taxon>Dikarya</taxon>
        <taxon>Ascomycota</taxon>
        <taxon>Pezizomycotina</taxon>
        <taxon>Sordariomycetes</taxon>
        <taxon>Hypocreomycetidae</taxon>
        <taxon>Hypocreales</taxon>
        <taxon>Clavicipitaceae</taxon>
        <taxon>Conoideocrella</taxon>
    </lineage>
</organism>
<dbReference type="SUPFAM" id="SSF56601">
    <property type="entry name" value="beta-lactamase/transpeptidase-like"/>
    <property type="match status" value="1"/>
</dbReference>
<gene>
    <name evidence="3" type="ORF">QQS21_009913</name>
</gene>
<dbReference type="AlphaFoldDB" id="A0AAJ0FUP0"/>
<dbReference type="Pfam" id="PF00144">
    <property type="entry name" value="Beta-lactamase"/>
    <property type="match status" value="1"/>
</dbReference>
<feature type="domain" description="Beta-lactamase-related" evidence="2">
    <location>
        <begin position="53"/>
        <end position="336"/>
    </location>
</feature>
<comment type="similarity">
    <text evidence="1">Belongs to the peptidase S12 family.</text>
</comment>
<evidence type="ECO:0000259" key="2">
    <source>
        <dbReference type="Pfam" id="PF00144"/>
    </source>
</evidence>
<accession>A0AAJ0FUP0</accession>